<dbReference type="PRINTS" id="PR00111">
    <property type="entry name" value="ABHYDROLASE"/>
</dbReference>
<dbReference type="EMBL" id="UOEK01000613">
    <property type="protein sequence ID" value="VAW09604.1"/>
    <property type="molecule type" value="Genomic_DNA"/>
</dbReference>
<dbReference type="AlphaFoldDB" id="A0A3B0TLS8"/>
<accession>A0A3B0TLS8</accession>
<dbReference type="InterPro" id="IPR029058">
    <property type="entry name" value="AB_hydrolase_fold"/>
</dbReference>
<dbReference type="GO" id="GO:0004622">
    <property type="term" value="F:phosphatidylcholine lysophospholipase activity"/>
    <property type="evidence" value="ECO:0007669"/>
    <property type="project" value="UniProtKB-EC"/>
</dbReference>
<proteinExistence type="predicted"/>
<dbReference type="InterPro" id="IPR022742">
    <property type="entry name" value="Hydrolase_4"/>
</dbReference>
<reference evidence="2" key="1">
    <citation type="submission" date="2018-06" db="EMBL/GenBank/DDBJ databases">
        <authorList>
            <person name="Zhirakovskaya E."/>
        </authorList>
    </citation>
    <scope>NUCLEOTIDE SEQUENCE</scope>
</reference>
<organism evidence="2">
    <name type="scientific">hydrothermal vent metagenome</name>
    <dbReference type="NCBI Taxonomy" id="652676"/>
    <lineage>
        <taxon>unclassified sequences</taxon>
        <taxon>metagenomes</taxon>
        <taxon>ecological metagenomes</taxon>
    </lineage>
</organism>
<sequence>MTSTTTTHVTRDGVSLVVRTWEANNPQGVVLLVHGISEHTSRYNHVAAAITAAGLSMVGFDLRGHGESGGPRIDVEDFGSFVGDVGEMMALVRTRQIPVVMYGHSLGGLISLSYVVEGNNLPDALILSAPALGAKLPPGLETVGRLIAKVAPKFRLPTSVKGSQLSSDPAVGEAYFADPLVVTKSTARMGVAVLDAMKAVRLRINDLDIPTYVFHGGDDTLVPTEVSEILESRPNVRRVVYPGMAHETHNEVDKDRVIADLVAAAKQFVSDVS</sequence>
<dbReference type="EC" id="3.1.1.5" evidence="2"/>
<dbReference type="Pfam" id="PF12146">
    <property type="entry name" value="Hydrolase_4"/>
    <property type="match status" value="1"/>
</dbReference>
<dbReference type="SUPFAM" id="SSF53474">
    <property type="entry name" value="alpha/beta-Hydrolases"/>
    <property type="match status" value="1"/>
</dbReference>
<dbReference type="GO" id="GO:0047372">
    <property type="term" value="F:monoacylglycerol lipase activity"/>
    <property type="evidence" value="ECO:0007669"/>
    <property type="project" value="UniProtKB-EC"/>
</dbReference>
<name>A0A3B0TLS8_9ZZZZ</name>
<evidence type="ECO:0000313" key="2">
    <source>
        <dbReference type="EMBL" id="VAW09604.1"/>
    </source>
</evidence>
<evidence type="ECO:0000259" key="1">
    <source>
        <dbReference type="Pfam" id="PF12146"/>
    </source>
</evidence>
<dbReference type="PANTHER" id="PTHR11614">
    <property type="entry name" value="PHOSPHOLIPASE-RELATED"/>
    <property type="match status" value="1"/>
</dbReference>
<feature type="domain" description="Serine aminopeptidase S33" evidence="1">
    <location>
        <begin position="25"/>
        <end position="253"/>
    </location>
</feature>
<keyword evidence="2" id="KW-0378">Hydrolase</keyword>
<gene>
    <name evidence="2" type="ORF">MNBD_ACTINO02-3130</name>
</gene>
<dbReference type="InterPro" id="IPR000073">
    <property type="entry name" value="AB_hydrolase_1"/>
</dbReference>
<dbReference type="Gene3D" id="3.40.50.1820">
    <property type="entry name" value="alpha/beta hydrolase"/>
    <property type="match status" value="1"/>
</dbReference>
<dbReference type="InterPro" id="IPR051044">
    <property type="entry name" value="MAG_DAG_Lipase"/>
</dbReference>
<dbReference type="EC" id="3.1.1.23" evidence="2"/>
<protein>
    <submittedName>
        <fullName evidence="2">Lysophospholipase Monoglyceride lipase putative</fullName>
        <ecNumber evidence="2">3.1.1.23</ecNumber>
        <ecNumber evidence="2">3.1.1.5</ecNumber>
    </submittedName>
</protein>